<sequence length="113" mass="12933">MMELCELSSGYCGDFKIYTGEDKTSDVSASKVIVLQLSEPMMNKGHTVYTDNCYTSPSLCKKLLAQGNPDIGTAQWNLCYQMARQKKLCTFYQLSISKWQTLNKWSERVRLLK</sequence>
<reference evidence="2" key="1">
    <citation type="submission" date="2015-11" db="EMBL/GenBank/DDBJ databases">
        <title>De novo transcriptome assembly of four potential Pierce s Disease insect vectors from Arizona vineyards.</title>
        <authorList>
            <person name="Tassone E.E."/>
        </authorList>
    </citation>
    <scope>NUCLEOTIDE SEQUENCE</scope>
</reference>
<evidence type="ECO:0000313" key="2">
    <source>
        <dbReference type="EMBL" id="JAS92278.1"/>
    </source>
</evidence>
<dbReference type="PANTHER" id="PTHR46599:SF3">
    <property type="entry name" value="PIGGYBAC TRANSPOSABLE ELEMENT-DERIVED PROTEIN 4"/>
    <property type="match status" value="1"/>
</dbReference>
<dbReference type="InterPro" id="IPR029526">
    <property type="entry name" value="PGBD"/>
</dbReference>
<proteinExistence type="predicted"/>
<dbReference type="EMBL" id="GECU01015428">
    <property type="protein sequence ID" value="JAS92278.1"/>
    <property type="molecule type" value="Transcribed_RNA"/>
</dbReference>
<gene>
    <name evidence="2" type="ORF">g.59098</name>
</gene>
<evidence type="ECO:0000259" key="1">
    <source>
        <dbReference type="Pfam" id="PF13843"/>
    </source>
</evidence>
<accession>A0A1B6IZA3</accession>
<dbReference type="AlphaFoldDB" id="A0A1B6IZA3"/>
<name>A0A1B6IZA3_9HEMI</name>
<organism evidence="2">
    <name type="scientific">Homalodisca liturata</name>
    <dbReference type="NCBI Taxonomy" id="320908"/>
    <lineage>
        <taxon>Eukaryota</taxon>
        <taxon>Metazoa</taxon>
        <taxon>Ecdysozoa</taxon>
        <taxon>Arthropoda</taxon>
        <taxon>Hexapoda</taxon>
        <taxon>Insecta</taxon>
        <taxon>Pterygota</taxon>
        <taxon>Neoptera</taxon>
        <taxon>Paraneoptera</taxon>
        <taxon>Hemiptera</taxon>
        <taxon>Auchenorrhyncha</taxon>
        <taxon>Membracoidea</taxon>
        <taxon>Cicadellidae</taxon>
        <taxon>Cicadellinae</taxon>
        <taxon>Proconiini</taxon>
        <taxon>Homalodisca</taxon>
    </lineage>
</organism>
<dbReference type="Pfam" id="PF13843">
    <property type="entry name" value="DDE_Tnp_1_7"/>
    <property type="match status" value="1"/>
</dbReference>
<protein>
    <recommendedName>
        <fullName evidence="1">PiggyBac transposable element-derived protein domain-containing protein</fullName>
    </recommendedName>
</protein>
<feature type="domain" description="PiggyBac transposable element-derived protein" evidence="1">
    <location>
        <begin position="4"/>
        <end position="75"/>
    </location>
</feature>
<dbReference type="PANTHER" id="PTHR46599">
    <property type="entry name" value="PIGGYBAC TRANSPOSABLE ELEMENT-DERIVED PROTEIN 4"/>
    <property type="match status" value="1"/>
</dbReference>